<protein>
    <submittedName>
        <fullName evidence="1">Uncharacterized protein</fullName>
    </submittedName>
</protein>
<feature type="non-terminal residue" evidence="1">
    <location>
        <position position="107"/>
    </location>
</feature>
<dbReference type="AlphaFoldDB" id="X1PJD3"/>
<reference evidence="1" key="1">
    <citation type="journal article" date="2014" name="Front. Microbiol.">
        <title>High frequency of phylogenetically diverse reductive dehalogenase-homologous genes in deep subseafloor sedimentary metagenomes.</title>
        <authorList>
            <person name="Kawai M."/>
            <person name="Futagami T."/>
            <person name="Toyoda A."/>
            <person name="Takaki Y."/>
            <person name="Nishi S."/>
            <person name="Hori S."/>
            <person name="Arai W."/>
            <person name="Tsubouchi T."/>
            <person name="Morono Y."/>
            <person name="Uchiyama I."/>
            <person name="Ito T."/>
            <person name="Fujiyama A."/>
            <person name="Inagaki F."/>
            <person name="Takami H."/>
        </authorList>
    </citation>
    <scope>NUCLEOTIDE SEQUENCE</scope>
    <source>
        <strain evidence="1">Expedition CK06-06</strain>
    </source>
</reference>
<accession>X1PJD3</accession>
<name>X1PJD3_9ZZZZ</name>
<dbReference type="EMBL" id="BARV01035356">
    <property type="protein sequence ID" value="GAI56417.1"/>
    <property type="molecule type" value="Genomic_DNA"/>
</dbReference>
<organism evidence="1">
    <name type="scientific">marine sediment metagenome</name>
    <dbReference type="NCBI Taxonomy" id="412755"/>
    <lineage>
        <taxon>unclassified sequences</taxon>
        <taxon>metagenomes</taxon>
        <taxon>ecological metagenomes</taxon>
    </lineage>
</organism>
<sequence>MSFFVGKLPQTFDKTDYYDTAATRFRWYGKAFRNKQFWRLGNPEAPRPACYVLEGKNIVEGFRKQGYLTVGTGAVNWFNPNLPAGEYLTAPFEKFRFFGGPNQACHQ</sequence>
<gene>
    <name evidence="1" type="ORF">S06H3_55187</name>
</gene>
<evidence type="ECO:0000313" key="1">
    <source>
        <dbReference type="EMBL" id="GAI56417.1"/>
    </source>
</evidence>
<proteinExistence type="predicted"/>
<comment type="caution">
    <text evidence="1">The sequence shown here is derived from an EMBL/GenBank/DDBJ whole genome shotgun (WGS) entry which is preliminary data.</text>
</comment>